<name>A0A0C1QYZ9_9BACT</name>
<evidence type="ECO:0000256" key="5">
    <source>
        <dbReference type="HAMAP-Rule" id="MF_00358"/>
    </source>
</evidence>
<reference evidence="7 8" key="1">
    <citation type="submission" date="2015-01" db="EMBL/GenBank/DDBJ databases">
        <title>Genome sequence of the anaerobic bacterium Geobacter soli GSS01, a dissimilatory Fe(III) reducer from soil.</title>
        <authorList>
            <person name="Yang G."/>
            <person name="Zhou S."/>
        </authorList>
    </citation>
    <scope>NUCLEOTIDE SEQUENCE [LARGE SCALE GENOMIC DNA]</scope>
    <source>
        <strain evidence="7 8">GSS01</strain>
    </source>
</reference>
<evidence type="ECO:0000256" key="2">
    <source>
        <dbReference type="ARBA" id="ARBA00022980"/>
    </source>
</evidence>
<sequence length="65" mass="7705">MPGVKVKETESFELALKKFKKQCEKAGILSEVRKREHYEKPSIKRKKKAIAARKRAMKKQRKMMD</sequence>
<dbReference type="GO" id="GO:0003735">
    <property type="term" value="F:structural constituent of ribosome"/>
    <property type="evidence" value="ECO:0007669"/>
    <property type="project" value="InterPro"/>
</dbReference>
<comment type="similarity">
    <text evidence="1 5 6">Belongs to the bacterial ribosomal protein bS21 family.</text>
</comment>
<dbReference type="EMBL" id="JXBL01000001">
    <property type="protein sequence ID" value="KIE43416.1"/>
    <property type="molecule type" value="Genomic_DNA"/>
</dbReference>
<dbReference type="InterPro" id="IPR038380">
    <property type="entry name" value="Ribosomal_bS21_sf"/>
</dbReference>
<dbReference type="PRINTS" id="PR00976">
    <property type="entry name" value="RIBOSOMALS21"/>
</dbReference>
<gene>
    <name evidence="5" type="primary">rpsU</name>
    <name evidence="7" type="ORF">SE37_12645</name>
</gene>
<dbReference type="PANTHER" id="PTHR21109:SF22">
    <property type="entry name" value="SMALL RIBOSOMAL SUBUNIT PROTEIN BS21"/>
    <property type="match status" value="1"/>
</dbReference>
<dbReference type="AlphaFoldDB" id="A0A0C1QYZ9"/>
<dbReference type="Gene3D" id="1.20.5.1150">
    <property type="entry name" value="Ribosomal protein S8"/>
    <property type="match status" value="1"/>
</dbReference>
<dbReference type="PANTHER" id="PTHR21109">
    <property type="entry name" value="MITOCHONDRIAL 28S RIBOSOMAL PROTEIN S21"/>
    <property type="match status" value="1"/>
</dbReference>
<evidence type="ECO:0000313" key="8">
    <source>
        <dbReference type="Proteomes" id="UP000031433"/>
    </source>
</evidence>
<keyword evidence="8" id="KW-1185">Reference proteome</keyword>
<dbReference type="Pfam" id="PF01165">
    <property type="entry name" value="Ribosomal_S21"/>
    <property type="match status" value="1"/>
</dbReference>
<evidence type="ECO:0000313" key="7">
    <source>
        <dbReference type="EMBL" id="KIE43416.1"/>
    </source>
</evidence>
<dbReference type="NCBIfam" id="TIGR00030">
    <property type="entry name" value="S21p"/>
    <property type="match status" value="1"/>
</dbReference>
<keyword evidence="3 5" id="KW-0687">Ribonucleoprotein</keyword>
<organism evidence="7 8">
    <name type="scientific">Geobacter soli</name>
    <dbReference type="NCBI Taxonomy" id="1510391"/>
    <lineage>
        <taxon>Bacteria</taxon>
        <taxon>Pseudomonadati</taxon>
        <taxon>Thermodesulfobacteriota</taxon>
        <taxon>Desulfuromonadia</taxon>
        <taxon>Geobacterales</taxon>
        <taxon>Geobacteraceae</taxon>
        <taxon>Geobacter</taxon>
    </lineage>
</organism>
<evidence type="ECO:0000256" key="6">
    <source>
        <dbReference type="RuleBase" id="RU000667"/>
    </source>
</evidence>
<evidence type="ECO:0000256" key="3">
    <source>
        <dbReference type="ARBA" id="ARBA00023274"/>
    </source>
</evidence>
<keyword evidence="2 5" id="KW-0689">Ribosomal protein</keyword>
<dbReference type="RefSeq" id="WP_010943714.1">
    <property type="nucleotide sequence ID" value="NZ_JXBL01000001.1"/>
</dbReference>
<accession>A0A0C1QYZ9</accession>
<dbReference type="GO" id="GO:0006412">
    <property type="term" value="P:translation"/>
    <property type="evidence" value="ECO:0007669"/>
    <property type="project" value="UniProtKB-UniRule"/>
</dbReference>
<dbReference type="InterPro" id="IPR001911">
    <property type="entry name" value="Ribosomal_bS21"/>
</dbReference>
<dbReference type="HAMAP" id="MF_00358">
    <property type="entry name" value="Ribosomal_bS21"/>
    <property type="match status" value="1"/>
</dbReference>
<comment type="caution">
    <text evidence="7">The sequence shown here is derived from an EMBL/GenBank/DDBJ whole genome shotgun (WGS) entry which is preliminary data.</text>
</comment>
<dbReference type="Proteomes" id="UP000031433">
    <property type="component" value="Unassembled WGS sequence"/>
</dbReference>
<proteinExistence type="inferred from homology"/>
<dbReference type="GO" id="GO:1990904">
    <property type="term" value="C:ribonucleoprotein complex"/>
    <property type="evidence" value="ECO:0007669"/>
    <property type="project" value="UniProtKB-KW"/>
</dbReference>
<evidence type="ECO:0000256" key="1">
    <source>
        <dbReference type="ARBA" id="ARBA00006640"/>
    </source>
</evidence>
<protein>
    <recommendedName>
        <fullName evidence="4 5">Small ribosomal subunit protein bS21</fullName>
    </recommendedName>
</protein>
<dbReference type="GO" id="GO:0005840">
    <property type="term" value="C:ribosome"/>
    <property type="evidence" value="ECO:0007669"/>
    <property type="project" value="UniProtKB-KW"/>
</dbReference>
<dbReference type="SMR" id="A0A0C1QYZ9"/>
<evidence type="ECO:0000256" key="4">
    <source>
        <dbReference type="ARBA" id="ARBA00035135"/>
    </source>
</evidence>